<dbReference type="EMBL" id="CP067089">
    <property type="protein sequence ID" value="QQO08373.1"/>
    <property type="molecule type" value="Genomic_DNA"/>
</dbReference>
<evidence type="ECO:0000256" key="3">
    <source>
        <dbReference type="RuleBase" id="RU363015"/>
    </source>
</evidence>
<dbReference type="Gene3D" id="3.40.50.450">
    <property type="match status" value="1"/>
</dbReference>
<evidence type="ECO:0000313" key="4">
    <source>
        <dbReference type="EMBL" id="QQO08373.1"/>
    </source>
</evidence>
<evidence type="ECO:0000256" key="2">
    <source>
        <dbReference type="ARBA" id="ARBA00006763"/>
    </source>
</evidence>
<dbReference type="GO" id="GO:0009691">
    <property type="term" value="P:cytokinin biosynthetic process"/>
    <property type="evidence" value="ECO:0007669"/>
    <property type="project" value="UniProtKB-UniRule"/>
</dbReference>
<dbReference type="RefSeq" id="WP_215625679.1">
    <property type="nucleotide sequence ID" value="NZ_CP067089.2"/>
</dbReference>
<reference evidence="4" key="1">
    <citation type="submission" date="2021-01" db="EMBL/GenBank/DDBJ databases">
        <title>Description of Breznakiella homolactica.</title>
        <authorList>
            <person name="Song Y."/>
            <person name="Brune A."/>
        </authorList>
    </citation>
    <scope>NUCLEOTIDE SEQUENCE</scope>
    <source>
        <strain evidence="4">RmG30</strain>
    </source>
</reference>
<dbReference type="SUPFAM" id="SSF102405">
    <property type="entry name" value="MCP/YpsA-like"/>
    <property type="match status" value="1"/>
</dbReference>
<evidence type="ECO:0000313" key="5">
    <source>
        <dbReference type="Proteomes" id="UP000595917"/>
    </source>
</evidence>
<dbReference type="InterPro" id="IPR005269">
    <property type="entry name" value="LOG"/>
</dbReference>
<dbReference type="AlphaFoldDB" id="A0A7T8BAN0"/>
<accession>A0A7T8BAN0</accession>
<sequence>MDISRICVFCGSSFGNDEKYREYASELGKTLAENGITLIYGAGSRGLMGEVALSAKRSGGYVTGVSPERFHSHSRDFEIDEYILVETMHQRKETMYRLAQGFIVMPGGIGTLDEFAEIFTWLQIGLSDKPVALLNVEGFFDPLIAMLDRMTETGFMEREKRNLLIVEDTGKKILDRFGVYEPQFRLWKAP</sequence>
<proteinExistence type="inferred from homology"/>
<dbReference type="KEGG" id="bhc:JFL75_15750"/>
<name>A0A7T8BAN0_9SPIR</name>
<dbReference type="EC" id="3.2.2.n1" evidence="3"/>
<keyword evidence="3" id="KW-0378">Hydrolase</keyword>
<gene>
    <name evidence="4" type="ORF">JFL75_15750</name>
</gene>
<comment type="similarity">
    <text evidence="2 3">Belongs to the LOG family.</text>
</comment>
<dbReference type="PANTHER" id="PTHR31223:SF70">
    <property type="entry name" value="LOG FAMILY PROTEIN YJL055W"/>
    <property type="match status" value="1"/>
</dbReference>
<dbReference type="PANTHER" id="PTHR31223">
    <property type="entry name" value="LOG FAMILY PROTEIN YJL055W"/>
    <property type="match status" value="1"/>
</dbReference>
<dbReference type="GO" id="GO:0005829">
    <property type="term" value="C:cytosol"/>
    <property type="evidence" value="ECO:0007669"/>
    <property type="project" value="TreeGrafter"/>
</dbReference>
<protein>
    <recommendedName>
        <fullName evidence="3">Cytokinin riboside 5'-monophosphate phosphoribohydrolase</fullName>
        <ecNumber evidence="3">3.2.2.n1</ecNumber>
    </recommendedName>
</protein>
<comment type="catalytic activity">
    <reaction evidence="1">
        <text>AMP + H2O = D-ribose 5-phosphate + adenine</text>
        <dbReference type="Rhea" id="RHEA:20129"/>
        <dbReference type="ChEBI" id="CHEBI:15377"/>
        <dbReference type="ChEBI" id="CHEBI:16708"/>
        <dbReference type="ChEBI" id="CHEBI:78346"/>
        <dbReference type="ChEBI" id="CHEBI:456215"/>
        <dbReference type="EC" id="3.2.2.4"/>
    </reaction>
</comment>
<evidence type="ECO:0000256" key="1">
    <source>
        <dbReference type="ARBA" id="ARBA00000274"/>
    </source>
</evidence>
<dbReference type="InterPro" id="IPR031100">
    <property type="entry name" value="LOG_fam"/>
</dbReference>
<keyword evidence="5" id="KW-1185">Reference proteome</keyword>
<dbReference type="GO" id="GO:0008714">
    <property type="term" value="F:AMP nucleosidase activity"/>
    <property type="evidence" value="ECO:0007669"/>
    <property type="project" value="UniProtKB-EC"/>
</dbReference>
<dbReference type="Pfam" id="PF03641">
    <property type="entry name" value="Lysine_decarbox"/>
    <property type="match status" value="1"/>
</dbReference>
<dbReference type="NCBIfam" id="TIGR00730">
    <property type="entry name" value="Rossman fold protein, TIGR00730 family"/>
    <property type="match status" value="1"/>
</dbReference>
<organism evidence="4 5">
    <name type="scientific">Breznakiella homolactica</name>
    <dbReference type="NCBI Taxonomy" id="2798577"/>
    <lineage>
        <taxon>Bacteria</taxon>
        <taxon>Pseudomonadati</taxon>
        <taxon>Spirochaetota</taxon>
        <taxon>Spirochaetia</taxon>
        <taxon>Spirochaetales</taxon>
        <taxon>Breznakiellaceae</taxon>
        <taxon>Breznakiella</taxon>
    </lineage>
</organism>
<keyword evidence="3" id="KW-0203">Cytokinin biosynthesis</keyword>
<dbReference type="Proteomes" id="UP000595917">
    <property type="component" value="Chromosome"/>
</dbReference>